<dbReference type="EMBL" id="JMTK01000001">
    <property type="protein sequence ID" value="KJZ82634.1"/>
    <property type="molecule type" value="Genomic_DNA"/>
</dbReference>
<evidence type="ECO:0000256" key="1">
    <source>
        <dbReference type="ARBA" id="ARBA00001946"/>
    </source>
</evidence>
<dbReference type="InterPro" id="IPR033749">
    <property type="entry name" value="Polyprenyl_synt_CS"/>
</dbReference>
<keyword evidence="3 8" id="KW-0808">Transferase</keyword>
<evidence type="ECO:0000256" key="3">
    <source>
        <dbReference type="ARBA" id="ARBA00022679"/>
    </source>
</evidence>
<dbReference type="Proteomes" id="UP000033731">
    <property type="component" value="Unassembled WGS sequence"/>
</dbReference>
<dbReference type="FunFam" id="1.10.600.10:FF:000001">
    <property type="entry name" value="Geranylgeranyl diphosphate synthase"/>
    <property type="match status" value="1"/>
</dbReference>
<dbReference type="SFLD" id="SFLDS00005">
    <property type="entry name" value="Isoprenoid_Synthase_Type_I"/>
    <property type="match status" value="1"/>
</dbReference>
<organism evidence="9 10">
    <name type="scientific">Candidatus Liberibacter solanacearum</name>
    <dbReference type="NCBI Taxonomy" id="556287"/>
    <lineage>
        <taxon>Bacteria</taxon>
        <taxon>Pseudomonadati</taxon>
        <taxon>Pseudomonadota</taxon>
        <taxon>Alphaproteobacteria</taxon>
        <taxon>Hyphomicrobiales</taxon>
        <taxon>Rhizobiaceae</taxon>
        <taxon>Liberibacter</taxon>
    </lineage>
</organism>
<evidence type="ECO:0000256" key="2">
    <source>
        <dbReference type="ARBA" id="ARBA00006706"/>
    </source>
</evidence>
<dbReference type="PROSITE" id="PS00723">
    <property type="entry name" value="POLYPRENYL_SYNTHASE_1"/>
    <property type="match status" value="1"/>
</dbReference>
<dbReference type="Gene3D" id="1.10.600.10">
    <property type="entry name" value="Farnesyl Diphosphate Synthase"/>
    <property type="match status" value="1"/>
</dbReference>
<protein>
    <recommendedName>
        <fullName evidence="7">Probable farnesyl diphosphate synthase</fullName>
    </recommendedName>
</protein>
<dbReference type="AlphaFoldDB" id="A0A095BG31"/>
<dbReference type="PROSITE" id="PS00444">
    <property type="entry name" value="POLYPRENYL_SYNTHASE_2"/>
    <property type="match status" value="1"/>
</dbReference>
<dbReference type="SFLD" id="SFLDG01017">
    <property type="entry name" value="Polyprenyl_Transferase_Like"/>
    <property type="match status" value="1"/>
</dbReference>
<proteinExistence type="inferred from homology"/>
<dbReference type="PANTHER" id="PTHR43281">
    <property type="entry name" value="FARNESYL DIPHOSPHATE SYNTHASE"/>
    <property type="match status" value="1"/>
</dbReference>
<comment type="similarity">
    <text evidence="2 8">Belongs to the FPP/GGPP synthase family.</text>
</comment>
<accession>A0A095BG31</accession>
<dbReference type="GO" id="GO:0046872">
    <property type="term" value="F:metal ion binding"/>
    <property type="evidence" value="ECO:0007669"/>
    <property type="project" value="UniProtKB-KW"/>
</dbReference>
<evidence type="ECO:0000256" key="7">
    <source>
        <dbReference type="ARBA" id="ARBA00069024"/>
    </source>
</evidence>
<evidence type="ECO:0000256" key="5">
    <source>
        <dbReference type="ARBA" id="ARBA00022842"/>
    </source>
</evidence>
<dbReference type="GO" id="GO:0016114">
    <property type="term" value="P:terpenoid biosynthetic process"/>
    <property type="evidence" value="ECO:0007669"/>
    <property type="project" value="UniProtKB-ARBA"/>
</dbReference>
<keyword evidence="4" id="KW-0479">Metal-binding</keyword>
<keyword evidence="10" id="KW-1185">Reference proteome</keyword>
<evidence type="ECO:0000256" key="8">
    <source>
        <dbReference type="RuleBase" id="RU004466"/>
    </source>
</evidence>
<keyword evidence="5" id="KW-0460">Magnesium</keyword>
<dbReference type="CDD" id="cd00685">
    <property type="entry name" value="Trans_IPPS_HT"/>
    <property type="match status" value="1"/>
</dbReference>
<gene>
    <name evidence="9" type="ORF">DJ66_0243</name>
</gene>
<dbReference type="InterPro" id="IPR008949">
    <property type="entry name" value="Isoprenoid_synthase_dom_sf"/>
</dbReference>
<evidence type="ECO:0000313" key="9">
    <source>
        <dbReference type="EMBL" id="KJZ82634.1"/>
    </source>
</evidence>
<dbReference type="RefSeq" id="WP_034441611.1">
    <property type="nucleotide sequence ID" value="NZ_JMTK01000001.1"/>
</dbReference>
<comment type="caution">
    <text evidence="9">The sequence shown here is derived from an EMBL/GenBank/DDBJ whole genome shotgun (WGS) entry which is preliminary data.</text>
</comment>
<name>A0A095BG31_9HYPH</name>
<dbReference type="PANTHER" id="PTHR43281:SF1">
    <property type="entry name" value="FARNESYL DIPHOSPHATE SYNTHASE"/>
    <property type="match status" value="1"/>
</dbReference>
<dbReference type="PATRIC" id="fig|556287.8.peg.220"/>
<dbReference type="InterPro" id="IPR000092">
    <property type="entry name" value="Polyprenyl_synt"/>
</dbReference>
<keyword evidence="6" id="KW-0414">Isoprene biosynthesis</keyword>
<evidence type="ECO:0000313" key="10">
    <source>
        <dbReference type="Proteomes" id="UP000033731"/>
    </source>
</evidence>
<dbReference type="GO" id="GO:0004659">
    <property type="term" value="F:prenyltransferase activity"/>
    <property type="evidence" value="ECO:0007669"/>
    <property type="project" value="InterPro"/>
</dbReference>
<evidence type="ECO:0000256" key="4">
    <source>
        <dbReference type="ARBA" id="ARBA00022723"/>
    </source>
</evidence>
<reference evidence="9 10" key="1">
    <citation type="journal article" date="2015" name="Phytopathology">
        <title>Genomes of Candidatus Liberibacter solanacearum haplotype A from New Zealand and the USA suggest significant genome plasticity in the species.</title>
        <authorList>
            <person name="Thompson S.M."/>
            <person name="Johnson C.P."/>
            <person name="Lu A.Y."/>
            <person name="Frampton R.A."/>
            <person name="Sullivan K.L."/>
            <person name="Fiers M.W."/>
            <person name="Crowhurst R.N."/>
            <person name="Pitman A.R."/>
            <person name="Scott I."/>
            <person name="Gudmestad N.C."/>
            <person name="Smith G.R."/>
        </authorList>
    </citation>
    <scope>NUCLEOTIDE SEQUENCE [LARGE SCALE GENOMIC DNA]</scope>
    <source>
        <strain evidence="9 10">LsoNZ1</strain>
    </source>
</reference>
<comment type="cofactor">
    <cofactor evidence="1">
        <name>Mg(2+)</name>
        <dbReference type="ChEBI" id="CHEBI:18420"/>
    </cofactor>
</comment>
<sequence length="297" mass="33425">MNDDLLLKLQENSQKIESLLNDLLSHQSSYLNDRLRSAIRYAILGGKNIRSFLVSECASLFGLSNPTVLRVGAAIECVHCYSLIHDDLPSMDNGYIRRGKPTLHLQYDEATAILAGNSLLTYAFEIICSPETQLKDSIRSELTLSLARNAGIQGMLGGQMLDIQNECLDEKQLLTIQEMKTGSLMRFACEAGAIIAHTNQEEKARLRYYGENLGIVFQLVDDLLDFEEDCATIEKKSAKNATTKNNSFVKIKGQEWIKQEIDQYNKKIIKILSSHGKKAQSLIDIMHFVSSKKKKKY</sequence>
<dbReference type="SUPFAM" id="SSF48576">
    <property type="entry name" value="Terpenoid synthases"/>
    <property type="match status" value="1"/>
</dbReference>
<dbReference type="Pfam" id="PF00348">
    <property type="entry name" value="polyprenyl_synt"/>
    <property type="match status" value="1"/>
</dbReference>
<evidence type="ECO:0000256" key="6">
    <source>
        <dbReference type="ARBA" id="ARBA00023229"/>
    </source>
</evidence>